<feature type="transmembrane region" description="Helical" evidence="1">
    <location>
        <begin position="95"/>
        <end position="122"/>
    </location>
</feature>
<dbReference type="InterPro" id="IPR012651">
    <property type="entry name" value="Thia_Transptr_ThiT"/>
</dbReference>
<organism evidence="2 3">
    <name type="scientific">Geochorda subterranea</name>
    <dbReference type="NCBI Taxonomy" id="3109564"/>
    <lineage>
        <taxon>Bacteria</taxon>
        <taxon>Bacillati</taxon>
        <taxon>Bacillota</taxon>
        <taxon>Limnochordia</taxon>
        <taxon>Limnochordales</taxon>
        <taxon>Geochordaceae</taxon>
        <taxon>Geochorda</taxon>
    </lineage>
</organism>
<evidence type="ECO:0000256" key="1">
    <source>
        <dbReference type="SAM" id="Phobius"/>
    </source>
</evidence>
<reference evidence="3" key="1">
    <citation type="submission" date="2023-12" db="EMBL/GenBank/DDBJ databases">
        <title>Novel isolates from deep terrestrial aquifers shed light on the physiology and ecology of the class Limnochordia.</title>
        <authorList>
            <person name="Karnachuk O.V."/>
            <person name="Lukina A.P."/>
            <person name="Avakyan M.R."/>
            <person name="Kadnikov V."/>
            <person name="Begmatov S."/>
            <person name="Beletsky A.V."/>
            <person name="Mardanov A.V."/>
            <person name="Ravin N.V."/>
        </authorList>
    </citation>
    <scope>NUCLEOTIDE SEQUENCE [LARGE SCALE GENOMIC DNA]</scope>
    <source>
        <strain evidence="3">LN</strain>
    </source>
</reference>
<feature type="transmembrane region" description="Helical" evidence="1">
    <location>
        <begin position="15"/>
        <end position="34"/>
    </location>
</feature>
<keyword evidence="1" id="KW-1133">Transmembrane helix</keyword>
<dbReference type="Pfam" id="PF09515">
    <property type="entry name" value="Thia_YuaJ"/>
    <property type="match status" value="1"/>
</dbReference>
<keyword evidence="3" id="KW-1185">Reference proteome</keyword>
<keyword evidence="1" id="KW-0472">Membrane</keyword>
<sequence>MARTETQAGARRPQALLIAEGGVAAALSLALSYLKLFQMPQGGSVSLEMVPLFVYAARWGLWPGVAAGAASGLLQAMMGGYVVHWLQGLLDYPVAFGVLGVAGAFAAAEVGVVVGSALRLAAHWLAGVAFFAEYAPAGQSAAIYSLVYNLTYMLPEAVLSVVVVWLLRTRTGLFRRRARAGQESGPEPRAS</sequence>
<proteinExistence type="predicted"/>
<dbReference type="RefSeq" id="WP_324668219.1">
    <property type="nucleotide sequence ID" value="NZ_CP141614.1"/>
</dbReference>
<dbReference type="NCBIfam" id="TIGR02357">
    <property type="entry name" value="ECF_ThiT_YuaJ"/>
    <property type="match status" value="1"/>
</dbReference>
<feature type="transmembrane region" description="Helical" evidence="1">
    <location>
        <begin position="59"/>
        <end position="83"/>
    </location>
</feature>
<dbReference type="EMBL" id="CP141614">
    <property type="protein sequence ID" value="WRP13948.1"/>
    <property type="molecule type" value="Genomic_DNA"/>
</dbReference>
<protein>
    <submittedName>
        <fullName evidence="2">Energy-coupled thiamine transporter ThiT</fullName>
    </submittedName>
</protein>
<dbReference type="Proteomes" id="UP001333102">
    <property type="component" value="Chromosome"/>
</dbReference>
<keyword evidence="1" id="KW-0812">Transmembrane</keyword>
<dbReference type="Gene3D" id="1.10.1760.20">
    <property type="match status" value="1"/>
</dbReference>
<name>A0ABZ1BN69_9FIRM</name>
<evidence type="ECO:0000313" key="3">
    <source>
        <dbReference type="Proteomes" id="UP001333102"/>
    </source>
</evidence>
<gene>
    <name evidence="2" type="primary">thiT</name>
    <name evidence="2" type="ORF">VLY81_11005</name>
</gene>
<feature type="transmembrane region" description="Helical" evidence="1">
    <location>
        <begin position="142"/>
        <end position="167"/>
    </location>
</feature>
<accession>A0ABZ1BN69</accession>
<evidence type="ECO:0000313" key="2">
    <source>
        <dbReference type="EMBL" id="WRP13948.1"/>
    </source>
</evidence>